<protein>
    <submittedName>
        <fullName evidence="1">Uncharacterized protein</fullName>
    </submittedName>
</protein>
<comment type="caution">
    <text evidence="1">The sequence shown here is derived from an EMBL/GenBank/DDBJ whole genome shotgun (WGS) entry which is preliminary data.</text>
</comment>
<dbReference type="EMBL" id="ADTV01000004">
    <property type="protein sequence ID" value="EFG85595.1"/>
    <property type="molecule type" value="Genomic_DNA"/>
</dbReference>
<dbReference type="Proteomes" id="UP000006468">
    <property type="component" value="Chromosome"/>
</dbReference>
<gene>
    <name evidence="1" type="ORF">GXY_02011</name>
</gene>
<evidence type="ECO:0000313" key="2">
    <source>
        <dbReference type="Proteomes" id="UP000006468"/>
    </source>
</evidence>
<sequence>MTSYHAIVATGVAGNPHPRPHRVTGFPASRAILPYEGRAGMVTRY</sequence>
<reference evidence="1 2" key="1">
    <citation type="journal article" date="2010" name="J. Bacteriol.">
        <title>Genome sequence of a cellulose-producing bacterium, Gluconacetobacter hansenii ATCC 23769.</title>
        <authorList>
            <person name="Iyer P.R."/>
            <person name="Geib S.M."/>
            <person name="Catchmark J."/>
            <person name="Kao T.H."/>
            <person name="Tien M."/>
        </authorList>
    </citation>
    <scope>NUCLEOTIDE SEQUENCE [LARGE SCALE GENOMIC DNA]</scope>
    <source>
        <strain evidence="1 2">ATCC 23769</strain>
    </source>
</reference>
<accession>D5QBA9</accession>
<organism evidence="1 2">
    <name type="scientific">Novacetimonas hansenii ATCC 23769</name>
    <dbReference type="NCBI Taxonomy" id="714995"/>
    <lineage>
        <taxon>Bacteria</taxon>
        <taxon>Pseudomonadati</taxon>
        <taxon>Pseudomonadota</taxon>
        <taxon>Alphaproteobacteria</taxon>
        <taxon>Acetobacterales</taxon>
        <taxon>Acetobacteraceae</taxon>
        <taxon>Novacetimonas</taxon>
    </lineage>
</organism>
<name>D5QBA9_NOVHA</name>
<evidence type="ECO:0000313" key="1">
    <source>
        <dbReference type="EMBL" id="EFG85595.1"/>
    </source>
</evidence>
<dbReference type="AlphaFoldDB" id="D5QBA9"/>
<proteinExistence type="predicted"/>
<dbReference type="HOGENOM" id="CLU_3201053_0_0_5"/>